<dbReference type="InterPro" id="IPR036759">
    <property type="entry name" value="TPK_catalytic_sf"/>
</dbReference>
<feature type="domain" description="Thiamin pyrophosphokinase-like substrate-binding" evidence="7">
    <location>
        <begin position="135"/>
        <end position="207"/>
    </location>
</feature>
<dbReference type="AlphaFoldDB" id="A0A9X3FD88"/>
<evidence type="ECO:0000313" key="9">
    <source>
        <dbReference type="Proteomes" id="UP001145087"/>
    </source>
</evidence>
<dbReference type="InterPro" id="IPR006282">
    <property type="entry name" value="Thi_PPkinase"/>
</dbReference>
<comment type="caution">
    <text evidence="8">The sequence shown here is derived from an EMBL/GenBank/DDBJ whole genome shotgun (WGS) entry which is preliminary data.</text>
</comment>
<dbReference type="EMBL" id="JAPOHD010000017">
    <property type="protein sequence ID" value="MCY1720488.1"/>
    <property type="molecule type" value="Genomic_DNA"/>
</dbReference>
<dbReference type="GO" id="GO:0004788">
    <property type="term" value="F:thiamine diphosphokinase activity"/>
    <property type="evidence" value="ECO:0007669"/>
    <property type="project" value="UniProtKB-UniRule"/>
</dbReference>
<accession>A0A9X3FD88</accession>
<evidence type="ECO:0000259" key="6">
    <source>
        <dbReference type="Pfam" id="PF04263"/>
    </source>
</evidence>
<dbReference type="InterPro" id="IPR049442">
    <property type="entry name" value="Thi_PPkinase-like_C"/>
</dbReference>
<evidence type="ECO:0000256" key="4">
    <source>
        <dbReference type="ARBA" id="ARBA00022840"/>
    </source>
</evidence>
<evidence type="ECO:0000259" key="7">
    <source>
        <dbReference type="Pfam" id="PF21275"/>
    </source>
</evidence>
<dbReference type="Proteomes" id="UP001145087">
    <property type="component" value="Unassembled WGS sequence"/>
</dbReference>
<evidence type="ECO:0000256" key="1">
    <source>
        <dbReference type="ARBA" id="ARBA00022679"/>
    </source>
</evidence>
<dbReference type="Pfam" id="PF04263">
    <property type="entry name" value="TPK_catalytic"/>
    <property type="match status" value="1"/>
</dbReference>
<dbReference type="InterPro" id="IPR007371">
    <property type="entry name" value="TPK_catalytic"/>
</dbReference>
<dbReference type="NCBIfam" id="TIGR01378">
    <property type="entry name" value="thi_PPkinase"/>
    <property type="match status" value="1"/>
</dbReference>
<dbReference type="Pfam" id="PF21275">
    <property type="entry name" value="Thi_PPkinase_C"/>
    <property type="match status" value="1"/>
</dbReference>
<dbReference type="GO" id="GO:0016301">
    <property type="term" value="F:kinase activity"/>
    <property type="evidence" value="ECO:0007669"/>
    <property type="project" value="UniProtKB-KW"/>
</dbReference>
<evidence type="ECO:0000256" key="3">
    <source>
        <dbReference type="ARBA" id="ARBA00022777"/>
    </source>
</evidence>
<gene>
    <name evidence="8" type="ORF">OU798_09060</name>
</gene>
<dbReference type="InterPro" id="IPR053149">
    <property type="entry name" value="TPK"/>
</dbReference>
<reference evidence="8" key="1">
    <citation type="submission" date="2022-11" db="EMBL/GenBank/DDBJ databases">
        <title>Marilongibacter aestuarii gen. nov., sp. nov., isolated from tidal flat sediment.</title>
        <authorList>
            <person name="Jiayan W."/>
        </authorList>
    </citation>
    <scope>NUCLEOTIDE SEQUENCE</scope>
    <source>
        <strain evidence="8">Z1-6</strain>
    </source>
</reference>
<evidence type="ECO:0000313" key="8">
    <source>
        <dbReference type="EMBL" id="MCY1720488.1"/>
    </source>
</evidence>
<dbReference type="GO" id="GO:0006772">
    <property type="term" value="P:thiamine metabolic process"/>
    <property type="evidence" value="ECO:0007669"/>
    <property type="project" value="UniProtKB-UniRule"/>
</dbReference>
<dbReference type="GO" id="GO:0005524">
    <property type="term" value="F:ATP binding"/>
    <property type="evidence" value="ECO:0007669"/>
    <property type="project" value="UniProtKB-KW"/>
</dbReference>
<dbReference type="PANTHER" id="PTHR41299">
    <property type="entry name" value="THIAMINE PYROPHOSPHOKINASE"/>
    <property type="match status" value="1"/>
</dbReference>
<dbReference type="CDD" id="cd07995">
    <property type="entry name" value="TPK"/>
    <property type="match status" value="1"/>
</dbReference>
<evidence type="ECO:0000256" key="2">
    <source>
        <dbReference type="ARBA" id="ARBA00022741"/>
    </source>
</evidence>
<dbReference type="RefSeq" id="WP_343332821.1">
    <property type="nucleotide sequence ID" value="NZ_JAPOHD010000017.1"/>
</dbReference>
<name>A0A9X3FD88_9BACT</name>
<keyword evidence="2" id="KW-0547">Nucleotide-binding</keyword>
<evidence type="ECO:0000256" key="5">
    <source>
        <dbReference type="NCBIfam" id="TIGR01378"/>
    </source>
</evidence>
<keyword evidence="1 8" id="KW-0808">Transferase</keyword>
<keyword evidence="4" id="KW-0067">ATP-binding</keyword>
<keyword evidence="9" id="KW-1185">Reference proteome</keyword>
<dbReference type="SUPFAM" id="SSF63999">
    <property type="entry name" value="Thiamin pyrophosphokinase, catalytic domain"/>
    <property type="match status" value="1"/>
</dbReference>
<dbReference type="EC" id="2.7.6.2" evidence="5"/>
<dbReference type="GO" id="GO:0009229">
    <property type="term" value="P:thiamine diphosphate biosynthetic process"/>
    <property type="evidence" value="ECO:0007669"/>
    <property type="project" value="InterPro"/>
</dbReference>
<proteinExistence type="predicted"/>
<sequence length="212" mass="23513">MNQIKFKSNVVILCDGAFPEHPIPLSYLKNAEQIICCDAAADKLIEHGMTPAYIVGDMDSVSEKTKSDFADRIVSSTDQETNDQTKAVDFVSKRGFKSVVILGATGKREDHTIGNISLLLDYASKLDVVSISNSGYFQPVLKSQKFDSFKGQQVSIFSIGNPTPVTSQNLKYPLNNTTLNSWWMGTLNECLSNTFSLEFSNGRFIVFQKFDV</sequence>
<keyword evidence="3" id="KW-0418">Kinase</keyword>
<dbReference type="PANTHER" id="PTHR41299:SF1">
    <property type="entry name" value="THIAMINE PYROPHOSPHOKINASE"/>
    <property type="match status" value="1"/>
</dbReference>
<dbReference type="GO" id="GO:0030975">
    <property type="term" value="F:thiamine binding"/>
    <property type="evidence" value="ECO:0007669"/>
    <property type="project" value="InterPro"/>
</dbReference>
<feature type="domain" description="Thiamin pyrophosphokinase catalytic" evidence="6">
    <location>
        <begin position="27"/>
        <end position="125"/>
    </location>
</feature>
<organism evidence="8 9">
    <name type="scientific">Draconibacterium aestuarii</name>
    <dbReference type="NCBI Taxonomy" id="2998507"/>
    <lineage>
        <taxon>Bacteria</taxon>
        <taxon>Pseudomonadati</taxon>
        <taxon>Bacteroidota</taxon>
        <taxon>Bacteroidia</taxon>
        <taxon>Marinilabiliales</taxon>
        <taxon>Prolixibacteraceae</taxon>
        <taxon>Draconibacterium</taxon>
    </lineage>
</organism>
<protein>
    <recommendedName>
        <fullName evidence="5">Thiamine diphosphokinase</fullName>
        <ecNumber evidence="5">2.7.6.2</ecNumber>
    </recommendedName>
</protein>
<dbReference type="Gene3D" id="3.40.50.10240">
    <property type="entry name" value="Thiamin pyrophosphokinase, catalytic domain"/>
    <property type="match status" value="1"/>
</dbReference>